<dbReference type="Gene3D" id="3.40.50.300">
    <property type="entry name" value="P-loop containing nucleotide triphosphate hydrolases"/>
    <property type="match status" value="2"/>
</dbReference>
<dbReference type="EMBL" id="CP007139">
    <property type="protein sequence ID" value="AIE83630.1"/>
    <property type="molecule type" value="Genomic_DNA"/>
</dbReference>
<evidence type="ECO:0000256" key="3">
    <source>
        <dbReference type="ARBA" id="ARBA00022741"/>
    </source>
</evidence>
<evidence type="ECO:0000313" key="7">
    <source>
        <dbReference type="Proteomes" id="UP000027982"/>
    </source>
</evidence>
<dbReference type="Proteomes" id="UP000027982">
    <property type="component" value="Chromosome"/>
</dbReference>
<evidence type="ECO:0000256" key="1">
    <source>
        <dbReference type="ARBA" id="ARBA00022448"/>
    </source>
</evidence>
<gene>
    <name evidence="6" type="ORF">OP10G_0262</name>
</gene>
<dbReference type="SMART" id="SM00382">
    <property type="entry name" value="AAA"/>
    <property type="match status" value="1"/>
</dbReference>
<evidence type="ECO:0000256" key="2">
    <source>
        <dbReference type="ARBA" id="ARBA00022737"/>
    </source>
</evidence>
<dbReference type="Pfam" id="PF00005">
    <property type="entry name" value="ABC_tran"/>
    <property type="match status" value="2"/>
</dbReference>
<sequence length="498" mass="53352">MKAVRLLGVTQRFGAVTALDNVDLEVESGAIHAVVGENGAGKTTLMRILYGALKPTAGQIEIDEKPVSFNDSKAALAAGIGMVSQHYGIIPELTCIQNLILGAEGAPILNDRTAIERAEQLARRMGFHFDWPRDASTLSPGDTQKLEILRLLWRNARIMILDEPTAMLSPADGAALFASMTQLASEGATVILVTHRLPEVMEYCSRVTVLRGGKRVAEKVVAETSPAELAKLIVGGDIVPHERPPAKPPGEPGLTVAGLVVRGERGEDKLKNVSLTARKGEIVGIAGVDGSGQRELFQAIAGIATPRAGSISIDGKEITDAPAAARIEAGLRVIPEDRHAEGVIESWSLEENSILGLQRLAPISKGRSLDKRERHSWAERVAARFHTRHGGLNLPMASLSGGNQQRFVAARALEFRPSLILAFQPARGLDLGGTADVYEAIRDRVEEDAAAIVVSFDLDELLEHCDRIVVMNGGLLYEPPPGKQKDREAIGRLMVGAA</sequence>
<name>A0A068NLK7_FIMGI</name>
<accession>A0A068NLK7</accession>
<dbReference type="GO" id="GO:0005524">
    <property type="term" value="F:ATP binding"/>
    <property type="evidence" value="ECO:0007669"/>
    <property type="project" value="UniProtKB-KW"/>
</dbReference>
<reference evidence="6 7" key="1">
    <citation type="journal article" date="2014" name="PLoS ONE">
        <title>The first complete genome sequence of the class fimbriimonadia in the phylum armatimonadetes.</title>
        <authorList>
            <person name="Hu Z.Y."/>
            <person name="Wang Y.Z."/>
            <person name="Im W.T."/>
            <person name="Wang S.Y."/>
            <person name="Zhao G.P."/>
            <person name="Zheng H.J."/>
            <person name="Quan Z.X."/>
        </authorList>
    </citation>
    <scope>NUCLEOTIDE SEQUENCE [LARGE SCALE GENOMIC DNA]</scope>
    <source>
        <strain evidence="6">Gsoil 348</strain>
    </source>
</reference>
<proteinExistence type="predicted"/>
<dbReference type="HOGENOM" id="CLU_000604_92_0_0"/>
<keyword evidence="2" id="KW-0677">Repeat</keyword>
<dbReference type="InterPro" id="IPR003593">
    <property type="entry name" value="AAA+_ATPase"/>
</dbReference>
<dbReference type="CDD" id="cd03216">
    <property type="entry name" value="ABC_Carb_Monos_I"/>
    <property type="match status" value="1"/>
</dbReference>
<keyword evidence="7" id="KW-1185">Reference proteome</keyword>
<feature type="domain" description="ABC transporter" evidence="5">
    <location>
        <begin position="4"/>
        <end position="237"/>
    </location>
</feature>
<feature type="domain" description="ABC transporter" evidence="5">
    <location>
        <begin position="254"/>
        <end position="498"/>
    </location>
</feature>
<dbReference type="CDD" id="cd03215">
    <property type="entry name" value="ABC_Carb_Monos_II"/>
    <property type="match status" value="1"/>
</dbReference>
<dbReference type="SUPFAM" id="SSF52540">
    <property type="entry name" value="P-loop containing nucleoside triphosphate hydrolases"/>
    <property type="match status" value="2"/>
</dbReference>
<dbReference type="InterPro" id="IPR003439">
    <property type="entry name" value="ABC_transporter-like_ATP-bd"/>
</dbReference>
<dbReference type="PANTHER" id="PTHR43790:SF9">
    <property type="entry name" value="GALACTOFURANOSE TRANSPORTER ATP-BINDING PROTEIN YTFR"/>
    <property type="match status" value="1"/>
</dbReference>
<evidence type="ECO:0000313" key="6">
    <source>
        <dbReference type="EMBL" id="AIE83630.1"/>
    </source>
</evidence>
<keyword evidence="3" id="KW-0547">Nucleotide-binding</keyword>
<dbReference type="AlphaFoldDB" id="A0A068NLK7"/>
<evidence type="ECO:0000256" key="4">
    <source>
        <dbReference type="ARBA" id="ARBA00022840"/>
    </source>
</evidence>
<keyword evidence="4 6" id="KW-0067">ATP-binding</keyword>
<evidence type="ECO:0000259" key="5">
    <source>
        <dbReference type="PROSITE" id="PS50893"/>
    </source>
</evidence>
<dbReference type="PROSITE" id="PS50893">
    <property type="entry name" value="ABC_TRANSPORTER_2"/>
    <property type="match status" value="2"/>
</dbReference>
<dbReference type="RefSeq" id="WP_038472313.1">
    <property type="nucleotide sequence ID" value="NZ_CP007139.1"/>
</dbReference>
<dbReference type="eggNOG" id="COG3845">
    <property type="taxonomic scope" value="Bacteria"/>
</dbReference>
<dbReference type="PANTHER" id="PTHR43790">
    <property type="entry name" value="CARBOHYDRATE TRANSPORT ATP-BINDING PROTEIN MG119-RELATED"/>
    <property type="match status" value="1"/>
</dbReference>
<protein>
    <submittedName>
        <fullName evidence="6">Sugar ABC transporter ATP-binding protein</fullName>
    </submittedName>
</protein>
<organism evidence="6 7">
    <name type="scientific">Fimbriimonas ginsengisoli Gsoil 348</name>
    <dbReference type="NCBI Taxonomy" id="661478"/>
    <lineage>
        <taxon>Bacteria</taxon>
        <taxon>Bacillati</taxon>
        <taxon>Armatimonadota</taxon>
        <taxon>Fimbriimonadia</taxon>
        <taxon>Fimbriimonadales</taxon>
        <taxon>Fimbriimonadaceae</taxon>
        <taxon>Fimbriimonas</taxon>
    </lineage>
</organism>
<dbReference type="OrthoDB" id="9809450at2"/>
<dbReference type="InterPro" id="IPR050107">
    <property type="entry name" value="ABC_carbohydrate_import_ATPase"/>
</dbReference>
<dbReference type="STRING" id="661478.OP10G_0262"/>
<dbReference type="KEGG" id="fgi:OP10G_0262"/>
<keyword evidence="1" id="KW-0813">Transport</keyword>
<dbReference type="GO" id="GO:0016887">
    <property type="term" value="F:ATP hydrolysis activity"/>
    <property type="evidence" value="ECO:0007669"/>
    <property type="project" value="InterPro"/>
</dbReference>
<dbReference type="InterPro" id="IPR027417">
    <property type="entry name" value="P-loop_NTPase"/>
</dbReference>